<feature type="compositionally biased region" description="Low complexity" evidence="1">
    <location>
        <begin position="379"/>
        <end position="396"/>
    </location>
</feature>
<dbReference type="Pfam" id="PF14223">
    <property type="entry name" value="Retrotran_gag_2"/>
    <property type="match status" value="1"/>
</dbReference>
<accession>A0A2I0XDJ9</accession>
<reference evidence="2 3" key="2">
    <citation type="journal article" date="2017" name="Nature">
        <title>The Apostasia genome and the evolution of orchids.</title>
        <authorList>
            <person name="Zhang G.Q."/>
            <person name="Liu K.W."/>
            <person name="Li Z."/>
            <person name="Lohaus R."/>
            <person name="Hsiao Y.Y."/>
            <person name="Niu S.C."/>
            <person name="Wang J.Y."/>
            <person name="Lin Y.C."/>
            <person name="Xu Q."/>
            <person name="Chen L.J."/>
            <person name="Yoshida K."/>
            <person name="Fujiwara S."/>
            <person name="Wang Z.W."/>
            <person name="Zhang Y.Q."/>
            <person name="Mitsuda N."/>
            <person name="Wang M."/>
            <person name="Liu G.H."/>
            <person name="Pecoraro L."/>
            <person name="Huang H.X."/>
            <person name="Xiao X.J."/>
            <person name="Lin M."/>
            <person name="Wu X.Y."/>
            <person name="Wu W.L."/>
            <person name="Chen Y.Y."/>
            <person name="Chang S.B."/>
            <person name="Sakamoto S."/>
            <person name="Ohme-Takagi M."/>
            <person name="Yagi M."/>
            <person name="Zeng S.J."/>
            <person name="Shen C.Y."/>
            <person name="Yeh C.M."/>
            <person name="Luo Y.B."/>
            <person name="Tsai W.C."/>
            <person name="Van de Peer Y."/>
            <person name="Liu Z.J."/>
        </authorList>
    </citation>
    <scope>NUCLEOTIDE SEQUENCE [LARGE SCALE GENOMIC DNA]</scope>
    <source>
        <tissue evidence="2">The whole plant</tissue>
    </source>
</reference>
<evidence type="ECO:0000313" key="3">
    <source>
        <dbReference type="Proteomes" id="UP000233837"/>
    </source>
</evidence>
<gene>
    <name evidence="2" type="ORF">MA16_Dca001817</name>
</gene>
<dbReference type="PANTHER" id="PTHR47481:SF22">
    <property type="entry name" value="RETROTRANSPOSON GAG DOMAIN-CONTAINING PROTEIN"/>
    <property type="match status" value="1"/>
</dbReference>
<evidence type="ECO:0000313" key="2">
    <source>
        <dbReference type="EMBL" id="PKU85986.1"/>
    </source>
</evidence>
<feature type="region of interest" description="Disordered" evidence="1">
    <location>
        <begin position="256"/>
        <end position="281"/>
    </location>
</feature>
<reference evidence="2 3" key="1">
    <citation type="journal article" date="2016" name="Sci. Rep.">
        <title>The Dendrobium catenatum Lindl. genome sequence provides insights into polysaccharide synthase, floral development and adaptive evolution.</title>
        <authorList>
            <person name="Zhang G.Q."/>
            <person name="Xu Q."/>
            <person name="Bian C."/>
            <person name="Tsai W.C."/>
            <person name="Yeh C.M."/>
            <person name="Liu K.W."/>
            <person name="Yoshida K."/>
            <person name="Zhang L.S."/>
            <person name="Chang S.B."/>
            <person name="Chen F."/>
            <person name="Shi Y."/>
            <person name="Su Y.Y."/>
            <person name="Zhang Y.Q."/>
            <person name="Chen L.J."/>
            <person name="Yin Y."/>
            <person name="Lin M."/>
            <person name="Huang H."/>
            <person name="Deng H."/>
            <person name="Wang Z.W."/>
            <person name="Zhu S.L."/>
            <person name="Zhao X."/>
            <person name="Deng C."/>
            <person name="Niu S.C."/>
            <person name="Huang J."/>
            <person name="Wang M."/>
            <person name="Liu G.H."/>
            <person name="Yang H.J."/>
            <person name="Xiao X.J."/>
            <person name="Hsiao Y.Y."/>
            <person name="Wu W.L."/>
            <person name="Chen Y.Y."/>
            <person name="Mitsuda N."/>
            <person name="Ohme-Takagi M."/>
            <person name="Luo Y.B."/>
            <person name="Van de Peer Y."/>
            <person name="Liu Z.J."/>
        </authorList>
    </citation>
    <scope>NUCLEOTIDE SEQUENCE [LARGE SCALE GENOMIC DNA]</scope>
    <source>
        <tissue evidence="2">The whole plant</tissue>
    </source>
</reference>
<feature type="region of interest" description="Disordered" evidence="1">
    <location>
        <begin position="364"/>
        <end position="396"/>
    </location>
</feature>
<dbReference type="Proteomes" id="UP000233837">
    <property type="component" value="Unassembled WGS sequence"/>
</dbReference>
<feature type="compositionally biased region" description="Low complexity" evidence="1">
    <location>
        <begin position="265"/>
        <end position="275"/>
    </location>
</feature>
<organism evidence="2 3">
    <name type="scientific">Dendrobium catenatum</name>
    <dbReference type="NCBI Taxonomy" id="906689"/>
    <lineage>
        <taxon>Eukaryota</taxon>
        <taxon>Viridiplantae</taxon>
        <taxon>Streptophyta</taxon>
        <taxon>Embryophyta</taxon>
        <taxon>Tracheophyta</taxon>
        <taxon>Spermatophyta</taxon>
        <taxon>Magnoliopsida</taxon>
        <taxon>Liliopsida</taxon>
        <taxon>Asparagales</taxon>
        <taxon>Orchidaceae</taxon>
        <taxon>Epidendroideae</taxon>
        <taxon>Malaxideae</taxon>
        <taxon>Dendrobiinae</taxon>
        <taxon>Dendrobium</taxon>
    </lineage>
</organism>
<protein>
    <submittedName>
        <fullName evidence="2">Retrovirus-related Pol polyprotein from transposon TNT 1-94</fullName>
    </submittedName>
</protein>
<keyword evidence="3" id="KW-1185">Reference proteome</keyword>
<dbReference type="PANTHER" id="PTHR47481">
    <property type="match status" value="1"/>
</dbReference>
<evidence type="ECO:0000256" key="1">
    <source>
        <dbReference type="SAM" id="MobiDB-lite"/>
    </source>
</evidence>
<sequence>MASPASSVTPSSQSVRKTETLIPPQLKFLMTNVKTVLSTQLNADNYPIWKAQVLTLFSANGFESYLDGSSAMPTRQILASDGTLSINPLYQSWKLIDQNLASALYATISPSLLPYVLNLESCHAIWTTIQRRLQATNPSKQLQLKSELHNVQKGDKTMVQYLSDIKQKVDAITAAGSTIDSADIILYTLKGLPPAYNAFKTTIRSRLQPIGVDDFYSLLCTEELNMQSDIAIEMPANSASDNTFALQAVRGRSRGRGRFSYNQNRGGRSPSPSTRGGRRPHSSVQCQICTRVGHSAFQCWYRTDLNYQLVQQAFLAADSSNSDDWFLDTGATSHLTSNLQHLQTPHAYTGSSQVQVGNGQLLPIANSGQGLLPTPSRCPDQSDSSPRSMSSRTLPH</sequence>
<dbReference type="EMBL" id="KZ501954">
    <property type="protein sequence ID" value="PKU85986.1"/>
    <property type="molecule type" value="Genomic_DNA"/>
</dbReference>
<name>A0A2I0XDJ9_9ASPA</name>
<proteinExistence type="predicted"/>
<dbReference type="AlphaFoldDB" id="A0A2I0XDJ9"/>